<dbReference type="OrthoDB" id="1903608at2759"/>
<sequence>MQKLTNPGRKDWSRHLEEALWAHRTIYQTLLGMSPYQIIFGKACHLPVELEHLAHWAVKKCNMAYNQVGEETKLQLQELEELCFEAYENSHTYK</sequence>
<gene>
    <name evidence="1" type="ORF">CR513_60930</name>
</gene>
<accession>A0A371E4C5</accession>
<evidence type="ECO:0000313" key="2">
    <source>
        <dbReference type="Proteomes" id="UP000257109"/>
    </source>
</evidence>
<proteinExistence type="predicted"/>
<reference evidence="1" key="1">
    <citation type="submission" date="2018-05" db="EMBL/GenBank/DDBJ databases">
        <title>Draft genome of Mucuna pruriens seed.</title>
        <authorList>
            <person name="Nnadi N.E."/>
            <person name="Vos R."/>
            <person name="Hasami M.H."/>
            <person name="Devisetty U.K."/>
            <person name="Aguiy J.C."/>
        </authorList>
    </citation>
    <scope>NUCLEOTIDE SEQUENCE [LARGE SCALE GENOMIC DNA]</scope>
    <source>
        <strain evidence="1">JCA_2017</strain>
    </source>
</reference>
<dbReference type="EMBL" id="QJKJ01016511">
    <property type="protein sequence ID" value="RDX60889.1"/>
    <property type="molecule type" value="Genomic_DNA"/>
</dbReference>
<organism evidence="1 2">
    <name type="scientific">Mucuna pruriens</name>
    <name type="common">Velvet bean</name>
    <name type="synonym">Dolichos pruriens</name>
    <dbReference type="NCBI Taxonomy" id="157652"/>
    <lineage>
        <taxon>Eukaryota</taxon>
        <taxon>Viridiplantae</taxon>
        <taxon>Streptophyta</taxon>
        <taxon>Embryophyta</taxon>
        <taxon>Tracheophyta</taxon>
        <taxon>Spermatophyta</taxon>
        <taxon>Magnoliopsida</taxon>
        <taxon>eudicotyledons</taxon>
        <taxon>Gunneridae</taxon>
        <taxon>Pentapetalae</taxon>
        <taxon>rosids</taxon>
        <taxon>fabids</taxon>
        <taxon>Fabales</taxon>
        <taxon>Fabaceae</taxon>
        <taxon>Papilionoideae</taxon>
        <taxon>50 kb inversion clade</taxon>
        <taxon>NPAAA clade</taxon>
        <taxon>indigoferoid/millettioid clade</taxon>
        <taxon>Phaseoleae</taxon>
        <taxon>Mucuna</taxon>
    </lineage>
</organism>
<protein>
    <submittedName>
        <fullName evidence="1">Uncharacterized protein</fullName>
    </submittedName>
</protein>
<comment type="caution">
    <text evidence="1">The sequence shown here is derived from an EMBL/GenBank/DDBJ whole genome shotgun (WGS) entry which is preliminary data.</text>
</comment>
<name>A0A371E4C5_MUCPR</name>
<dbReference type="Proteomes" id="UP000257109">
    <property type="component" value="Unassembled WGS sequence"/>
</dbReference>
<evidence type="ECO:0000313" key="1">
    <source>
        <dbReference type="EMBL" id="RDX60889.1"/>
    </source>
</evidence>
<dbReference type="InterPro" id="IPR036397">
    <property type="entry name" value="RNaseH_sf"/>
</dbReference>
<dbReference type="AlphaFoldDB" id="A0A371E4C5"/>
<dbReference type="Gene3D" id="3.30.420.10">
    <property type="entry name" value="Ribonuclease H-like superfamily/Ribonuclease H"/>
    <property type="match status" value="1"/>
</dbReference>
<feature type="non-terminal residue" evidence="1">
    <location>
        <position position="1"/>
    </location>
</feature>
<dbReference type="InterPro" id="IPR012337">
    <property type="entry name" value="RNaseH-like_sf"/>
</dbReference>
<dbReference type="SUPFAM" id="SSF53098">
    <property type="entry name" value="Ribonuclease H-like"/>
    <property type="match status" value="1"/>
</dbReference>
<keyword evidence="2" id="KW-1185">Reference proteome</keyword>
<dbReference type="GO" id="GO:0003676">
    <property type="term" value="F:nucleic acid binding"/>
    <property type="evidence" value="ECO:0007669"/>
    <property type="project" value="InterPro"/>
</dbReference>